<dbReference type="OrthoDB" id="9135827at2"/>
<reference evidence="2 3" key="1">
    <citation type="submission" date="2017-09" db="EMBL/GenBank/DDBJ databases">
        <authorList>
            <person name="Varghese N."/>
            <person name="Submissions S."/>
        </authorList>
    </citation>
    <scope>NUCLEOTIDE SEQUENCE [LARGE SCALE GENOMIC DNA]</scope>
    <source>
        <strain evidence="2 3">OK806</strain>
    </source>
</reference>
<dbReference type="AlphaFoldDB" id="A0A7Z7N5X3"/>
<keyword evidence="3" id="KW-1185">Reference proteome</keyword>
<evidence type="ECO:0000313" key="2">
    <source>
        <dbReference type="EMBL" id="SOE88287.1"/>
    </source>
</evidence>
<evidence type="ECO:0000313" key="3">
    <source>
        <dbReference type="Proteomes" id="UP000219522"/>
    </source>
</evidence>
<comment type="caution">
    <text evidence="2">The sequence shown here is derived from an EMBL/GenBank/DDBJ whole genome shotgun (WGS) entry which is preliminary data.</text>
</comment>
<sequence>MTSVTIRRGERVEGAHSLTPKPEREIPMFDLMMQAVLVLSAGALGTCAISDMFSRDVLSRAGRHGRYADLNDFPGGPRR</sequence>
<proteinExistence type="predicted"/>
<accession>A0A7Z7N5X3</accession>
<feature type="region of interest" description="Disordered" evidence="1">
    <location>
        <begin position="1"/>
        <end position="21"/>
    </location>
</feature>
<dbReference type="Proteomes" id="UP000219522">
    <property type="component" value="Unassembled WGS sequence"/>
</dbReference>
<organism evidence="2 3">
    <name type="scientific">Caballeronia arationis</name>
    <dbReference type="NCBI Taxonomy" id="1777142"/>
    <lineage>
        <taxon>Bacteria</taxon>
        <taxon>Pseudomonadati</taxon>
        <taxon>Pseudomonadota</taxon>
        <taxon>Betaproteobacteria</taxon>
        <taxon>Burkholderiales</taxon>
        <taxon>Burkholderiaceae</taxon>
        <taxon>Caballeronia</taxon>
    </lineage>
</organism>
<protein>
    <submittedName>
        <fullName evidence="2">Uncharacterized protein</fullName>
    </submittedName>
</protein>
<evidence type="ECO:0000256" key="1">
    <source>
        <dbReference type="SAM" id="MobiDB-lite"/>
    </source>
</evidence>
<gene>
    <name evidence="2" type="ORF">SAMN05446927_6891</name>
</gene>
<dbReference type="EMBL" id="OCSU01000003">
    <property type="protein sequence ID" value="SOE88287.1"/>
    <property type="molecule type" value="Genomic_DNA"/>
</dbReference>
<dbReference type="RefSeq" id="WP_143753701.1">
    <property type="nucleotide sequence ID" value="NZ_FCOG02000009.1"/>
</dbReference>
<name>A0A7Z7N5X3_9BURK</name>